<dbReference type="OrthoDB" id="1194150at2759"/>
<name>A0A2P5E4L4_PARAD</name>
<dbReference type="Proteomes" id="UP000237105">
    <property type="component" value="Unassembled WGS sequence"/>
</dbReference>
<dbReference type="AlphaFoldDB" id="A0A2P5E4L4"/>
<evidence type="ECO:0000313" key="6">
    <source>
        <dbReference type="Proteomes" id="UP000237105"/>
    </source>
</evidence>
<dbReference type="Gene3D" id="2.90.10.10">
    <property type="entry name" value="Bulb-type lectin domain"/>
    <property type="match status" value="1"/>
</dbReference>
<accession>A0A2P5E4L4</accession>
<dbReference type="Pfam" id="PF01453">
    <property type="entry name" value="B_lectin"/>
    <property type="match status" value="1"/>
</dbReference>
<keyword evidence="3" id="KW-0325">Glycoprotein</keyword>
<feature type="domain" description="Bulb-type lectin" evidence="4">
    <location>
        <begin position="1"/>
        <end position="102"/>
    </location>
</feature>
<dbReference type="InterPro" id="IPR001480">
    <property type="entry name" value="Bulb-type_lectin_dom"/>
</dbReference>
<dbReference type="GO" id="GO:0030246">
    <property type="term" value="F:carbohydrate binding"/>
    <property type="evidence" value="ECO:0007669"/>
    <property type="project" value="UniProtKB-KW"/>
</dbReference>
<dbReference type="PANTHER" id="PTHR32444">
    <property type="entry name" value="BULB-TYPE LECTIN DOMAIN-CONTAINING PROTEIN"/>
    <property type="match status" value="1"/>
</dbReference>
<keyword evidence="1" id="KW-0732">Signal</keyword>
<sequence>GVFVLGFFSPSKTQNYYLGIWYQIDPSRTVVWVANREKSVSFYSELRISDGNLVLFNESKEAIVWSTNINSTTTFFVQAVLVDNGNLVFNDGSNSSKPLWQSFDHLSHTGLPGSKIGYNKVTKTSQFLTLRISLEDPTPGLFSLDFDRNDSFIILWNRAYSICIENLPFCRYLMGFSASLRETGIWQNILMAASEQPTFNVGTERQATNSKKCTACHFLEIDLWK</sequence>
<protein>
    <submittedName>
        <fullName evidence="5">Bulb-type lectin domain containing protein</fullName>
    </submittedName>
</protein>
<organism evidence="5 6">
    <name type="scientific">Parasponia andersonii</name>
    <name type="common">Sponia andersonii</name>
    <dbReference type="NCBI Taxonomy" id="3476"/>
    <lineage>
        <taxon>Eukaryota</taxon>
        <taxon>Viridiplantae</taxon>
        <taxon>Streptophyta</taxon>
        <taxon>Embryophyta</taxon>
        <taxon>Tracheophyta</taxon>
        <taxon>Spermatophyta</taxon>
        <taxon>Magnoliopsida</taxon>
        <taxon>eudicotyledons</taxon>
        <taxon>Gunneridae</taxon>
        <taxon>Pentapetalae</taxon>
        <taxon>rosids</taxon>
        <taxon>fabids</taxon>
        <taxon>Rosales</taxon>
        <taxon>Cannabaceae</taxon>
        <taxon>Parasponia</taxon>
    </lineage>
</organism>
<evidence type="ECO:0000313" key="5">
    <source>
        <dbReference type="EMBL" id="PON80475.1"/>
    </source>
</evidence>
<evidence type="ECO:0000256" key="1">
    <source>
        <dbReference type="ARBA" id="ARBA00022729"/>
    </source>
</evidence>
<evidence type="ECO:0000256" key="3">
    <source>
        <dbReference type="ARBA" id="ARBA00023180"/>
    </source>
</evidence>
<feature type="non-terminal residue" evidence="5">
    <location>
        <position position="1"/>
    </location>
</feature>
<dbReference type="CDD" id="cd00028">
    <property type="entry name" value="B_lectin"/>
    <property type="match status" value="1"/>
</dbReference>
<evidence type="ECO:0000256" key="2">
    <source>
        <dbReference type="ARBA" id="ARBA00023157"/>
    </source>
</evidence>
<dbReference type="SUPFAM" id="SSF51110">
    <property type="entry name" value="alpha-D-mannose-specific plant lectins"/>
    <property type="match status" value="1"/>
</dbReference>
<dbReference type="PANTHER" id="PTHR32444:SF247">
    <property type="entry name" value="OS01G0958200 PROTEIN"/>
    <property type="match status" value="1"/>
</dbReference>
<dbReference type="PROSITE" id="PS50927">
    <property type="entry name" value="BULB_LECTIN"/>
    <property type="match status" value="1"/>
</dbReference>
<dbReference type="InterPro" id="IPR036426">
    <property type="entry name" value="Bulb-type_lectin_dom_sf"/>
</dbReference>
<dbReference type="EMBL" id="JXTB01000001">
    <property type="protein sequence ID" value="PON80475.1"/>
    <property type="molecule type" value="Genomic_DNA"/>
</dbReference>
<reference evidence="6" key="1">
    <citation type="submission" date="2016-06" db="EMBL/GenBank/DDBJ databases">
        <title>Parallel loss of symbiosis genes in relatives of nitrogen-fixing non-legume Parasponia.</title>
        <authorList>
            <person name="Van Velzen R."/>
            <person name="Holmer R."/>
            <person name="Bu F."/>
            <person name="Rutten L."/>
            <person name="Van Zeijl A."/>
            <person name="Liu W."/>
            <person name="Santuari L."/>
            <person name="Cao Q."/>
            <person name="Sharma T."/>
            <person name="Shen D."/>
            <person name="Roswanjaya Y."/>
            <person name="Wardhani T."/>
            <person name="Kalhor M.S."/>
            <person name="Jansen J."/>
            <person name="Van den Hoogen J."/>
            <person name="Gungor B."/>
            <person name="Hartog M."/>
            <person name="Hontelez J."/>
            <person name="Verver J."/>
            <person name="Yang W.-C."/>
            <person name="Schijlen E."/>
            <person name="Repin R."/>
            <person name="Schilthuizen M."/>
            <person name="Schranz E."/>
            <person name="Heidstra R."/>
            <person name="Miyata K."/>
            <person name="Fedorova E."/>
            <person name="Kohlen W."/>
            <person name="Bisseling T."/>
            <person name="Smit S."/>
            <person name="Geurts R."/>
        </authorList>
    </citation>
    <scope>NUCLEOTIDE SEQUENCE [LARGE SCALE GENOMIC DNA]</scope>
    <source>
        <strain evidence="6">cv. WU1-14</strain>
    </source>
</reference>
<evidence type="ECO:0000259" key="4">
    <source>
        <dbReference type="PROSITE" id="PS50927"/>
    </source>
</evidence>
<proteinExistence type="predicted"/>
<gene>
    <name evidence="5" type="ORF">PanWU01x14_000310</name>
</gene>
<keyword evidence="2" id="KW-1015">Disulfide bond</keyword>
<comment type="caution">
    <text evidence="5">The sequence shown here is derived from an EMBL/GenBank/DDBJ whole genome shotgun (WGS) entry which is preliminary data.</text>
</comment>
<keyword evidence="5" id="KW-0430">Lectin</keyword>
<keyword evidence="6" id="KW-1185">Reference proteome</keyword>
<dbReference type="STRING" id="3476.A0A2P5E4L4"/>
<dbReference type="SMART" id="SM00108">
    <property type="entry name" value="B_lectin"/>
    <property type="match status" value="1"/>
</dbReference>